<evidence type="ECO:0000256" key="1">
    <source>
        <dbReference type="SAM" id="Phobius"/>
    </source>
</evidence>
<organism evidence="3">
    <name type="scientific">Ixodes ricinus</name>
    <name type="common">Common tick</name>
    <name type="synonym">Acarus ricinus</name>
    <dbReference type="NCBI Taxonomy" id="34613"/>
    <lineage>
        <taxon>Eukaryota</taxon>
        <taxon>Metazoa</taxon>
        <taxon>Ecdysozoa</taxon>
        <taxon>Arthropoda</taxon>
        <taxon>Chelicerata</taxon>
        <taxon>Arachnida</taxon>
        <taxon>Acari</taxon>
        <taxon>Parasitiformes</taxon>
        <taxon>Ixodida</taxon>
        <taxon>Ixodoidea</taxon>
        <taxon>Ixodidae</taxon>
        <taxon>Ixodinae</taxon>
        <taxon>Ixodes</taxon>
    </lineage>
</organism>
<keyword evidence="1" id="KW-0812">Transmembrane</keyword>
<proteinExistence type="predicted"/>
<name>A0A6B0V698_IXORI</name>
<evidence type="ECO:0008006" key="4">
    <source>
        <dbReference type="Google" id="ProtNLM"/>
    </source>
</evidence>
<keyword evidence="1" id="KW-0472">Membrane</keyword>
<feature type="transmembrane region" description="Helical" evidence="1">
    <location>
        <begin position="241"/>
        <end position="269"/>
    </location>
</feature>
<evidence type="ECO:0000256" key="2">
    <source>
        <dbReference type="SAM" id="SignalP"/>
    </source>
</evidence>
<accession>A0A6B0V698</accession>
<reference evidence="3" key="1">
    <citation type="submission" date="2019-12" db="EMBL/GenBank/DDBJ databases">
        <title>An insight into the sialome of adult female Ixodes ricinus ticks feeding for 6 days.</title>
        <authorList>
            <person name="Perner J."/>
            <person name="Ribeiro J.M.C."/>
        </authorList>
    </citation>
    <scope>NUCLEOTIDE SEQUENCE</scope>
    <source>
        <strain evidence="3">Semi-engorged</strain>
        <tissue evidence="3">Salivary glands</tissue>
    </source>
</reference>
<keyword evidence="2" id="KW-0732">Signal</keyword>
<protein>
    <recommendedName>
        <fullName evidence="4">Secreted protein</fullName>
    </recommendedName>
</protein>
<evidence type="ECO:0000313" key="3">
    <source>
        <dbReference type="EMBL" id="MXU97529.1"/>
    </source>
</evidence>
<dbReference type="AlphaFoldDB" id="A0A6B0V698"/>
<keyword evidence="1" id="KW-1133">Transmembrane helix</keyword>
<sequence length="274" mass="29018">MEGAHLPVQYLVLQLPPVLLAAVVHQNVQGGAPQLQLPHPVLQSGGGHHDEVRPILLLLLEVCEERDGLDRLAQTHLVRQDPVHLLLVHHRQPVEANQLVGGQLEAVVECGRLLLDVALGILAPRDQLGDYLLHTVGDALALRHEAADHTPHVQHILGTIQQGGRHSLDRLHLEHERLPGLVGTVLHDHLRLLLGAAGNGTQFVKCGRVEEVGDRATGLRLGGRLVLSATGVAVVGRAVDVLVAVVLVVALVVCLGPLALLAAAAPLLLGAGLP</sequence>
<dbReference type="EMBL" id="GIFC01015446">
    <property type="protein sequence ID" value="MXU97529.1"/>
    <property type="molecule type" value="Transcribed_RNA"/>
</dbReference>
<feature type="signal peptide" evidence="2">
    <location>
        <begin position="1"/>
        <end position="21"/>
    </location>
</feature>
<feature type="chain" id="PRO_5025508646" description="Secreted protein" evidence="2">
    <location>
        <begin position="22"/>
        <end position="274"/>
    </location>
</feature>